<reference evidence="1" key="1">
    <citation type="journal article" date="2023" name="IScience">
        <title>Live-bearing cockroach genome reveals convergent evolutionary mechanisms linked to viviparity in insects and beyond.</title>
        <authorList>
            <person name="Fouks B."/>
            <person name="Harrison M.C."/>
            <person name="Mikhailova A.A."/>
            <person name="Marchal E."/>
            <person name="English S."/>
            <person name="Carruthers M."/>
            <person name="Jennings E.C."/>
            <person name="Chiamaka E.L."/>
            <person name="Frigard R.A."/>
            <person name="Pippel M."/>
            <person name="Attardo G.M."/>
            <person name="Benoit J.B."/>
            <person name="Bornberg-Bauer E."/>
            <person name="Tobe S.S."/>
        </authorList>
    </citation>
    <scope>NUCLEOTIDE SEQUENCE</scope>
    <source>
        <strain evidence="1">Stay&amp;Tobe</strain>
    </source>
</reference>
<organism evidence="1 2">
    <name type="scientific">Diploptera punctata</name>
    <name type="common">Pacific beetle cockroach</name>
    <dbReference type="NCBI Taxonomy" id="6984"/>
    <lineage>
        <taxon>Eukaryota</taxon>
        <taxon>Metazoa</taxon>
        <taxon>Ecdysozoa</taxon>
        <taxon>Arthropoda</taxon>
        <taxon>Hexapoda</taxon>
        <taxon>Insecta</taxon>
        <taxon>Pterygota</taxon>
        <taxon>Neoptera</taxon>
        <taxon>Polyneoptera</taxon>
        <taxon>Dictyoptera</taxon>
        <taxon>Blattodea</taxon>
        <taxon>Blaberoidea</taxon>
        <taxon>Blaberidae</taxon>
        <taxon>Diplopterinae</taxon>
        <taxon>Diploptera</taxon>
    </lineage>
</organism>
<feature type="non-terminal residue" evidence="1">
    <location>
        <position position="1"/>
    </location>
</feature>
<proteinExistence type="predicted"/>
<evidence type="ECO:0000313" key="1">
    <source>
        <dbReference type="EMBL" id="KAJ9575661.1"/>
    </source>
</evidence>
<dbReference type="AlphaFoldDB" id="A0AAD7Z843"/>
<gene>
    <name evidence="1" type="ORF">L9F63_007475</name>
</gene>
<keyword evidence="2" id="KW-1185">Reference proteome</keyword>
<name>A0AAD7Z843_DIPPU</name>
<dbReference type="Proteomes" id="UP001233999">
    <property type="component" value="Unassembled WGS sequence"/>
</dbReference>
<reference evidence="1" key="2">
    <citation type="submission" date="2023-05" db="EMBL/GenBank/DDBJ databases">
        <authorList>
            <person name="Fouks B."/>
        </authorList>
    </citation>
    <scope>NUCLEOTIDE SEQUENCE</scope>
    <source>
        <strain evidence="1">Stay&amp;Tobe</strain>
        <tissue evidence="1">Testes</tissue>
    </source>
</reference>
<dbReference type="EMBL" id="JASPKZ010009825">
    <property type="protein sequence ID" value="KAJ9575661.1"/>
    <property type="molecule type" value="Genomic_DNA"/>
</dbReference>
<accession>A0AAD7Z843</accession>
<feature type="non-terminal residue" evidence="1">
    <location>
        <position position="161"/>
    </location>
</feature>
<evidence type="ECO:0000313" key="2">
    <source>
        <dbReference type="Proteomes" id="UP001233999"/>
    </source>
</evidence>
<sequence>IYGSSKEIAKQKIFSSRRLPPDFFRPTSSARFFPPDVLPPDFFRPTSSVRYLLPPDFRPTSAHCLAHIRPDFRQTSTATSARLRPDFRPPLAPLRPTSARLRLTSARLSARLPGLSYFHGFPDFQVSYFSKTTELNEFDSQKCFKIRRPYVYPNGPSNKEK</sequence>
<comment type="caution">
    <text evidence="1">The sequence shown here is derived from an EMBL/GenBank/DDBJ whole genome shotgun (WGS) entry which is preliminary data.</text>
</comment>
<protein>
    <submittedName>
        <fullName evidence="1">Uncharacterized protein</fullName>
    </submittedName>
</protein>